<keyword evidence="2" id="KW-1185">Reference proteome</keyword>
<accession>A0A314UY44</accession>
<dbReference type="Proteomes" id="UP000250321">
    <property type="component" value="Unassembled WGS sequence"/>
</dbReference>
<dbReference type="EMBL" id="PJQY01002846">
    <property type="protein sequence ID" value="PQM42343.1"/>
    <property type="molecule type" value="Genomic_DNA"/>
</dbReference>
<gene>
    <name evidence="1" type="ORF">Pyn_20687</name>
</gene>
<organism evidence="1 2">
    <name type="scientific">Prunus yedoensis var. nudiflora</name>
    <dbReference type="NCBI Taxonomy" id="2094558"/>
    <lineage>
        <taxon>Eukaryota</taxon>
        <taxon>Viridiplantae</taxon>
        <taxon>Streptophyta</taxon>
        <taxon>Embryophyta</taxon>
        <taxon>Tracheophyta</taxon>
        <taxon>Spermatophyta</taxon>
        <taxon>Magnoliopsida</taxon>
        <taxon>eudicotyledons</taxon>
        <taxon>Gunneridae</taxon>
        <taxon>Pentapetalae</taxon>
        <taxon>rosids</taxon>
        <taxon>fabids</taxon>
        <taxon>Rosales</taxon>
        <taxon>Rosaceae</taxon>
        <taxon>Amygdaloideae</taxon>
        <taxon>Amygdaleae</taxon>
        <taxon>Prunus</taxon>
    </lineage>
</organism>
<evidence type="ECO:0000313" key="1">
    <source>
        <dbReference type="EMBL" id="PQM42343.1"/>
    </source>
</evidence>
<evidence type="ECO:0000313" key="2">
    <source>
        <dbReference type="Proteomes" id="UP000250321"/>
    </source>
</evidence>
<proteinExistence type="predicted"/>
<sequence length="96" mass="10892">MKRKTQPVNVKGGKFFLHYNKFLVFQLLIGGVRDQALMRSIGQLKLPMFSMHTTYQSIVVFFTVHTGSSQLTVTRVFSNSILNLNGTSRKGIQNKN</sequence>
<reference evidence="1 2" key="1">
    <citation type="submission" date="2018-02" db="EMBL/GenBank/DDBJ databases">
        <title>Draft genome of wild Prunus yedoensis var. nudiflora.</title>
        <authorList>
            <person name="Baek S."/>
            <person name="Kim J.-H."/>
            <person name="Choi K."/>
            <person name="Kim G.-B."/>
            <person name="Cho A."/>
            <person name="Jang H."/>
            <person name="Shin C.-H."/>
            <person name="Yu H.-J."/>
            <person name="Mun J.-H."/>
        </authorList>
    </citation>
    <scope>NUCLEOTIDE SEQUENCE [LARGE SCALE GENOMIC DNA]</scope>
    <source>
        <strain evidence="2">cv. Jeju island</strain>
        <tissue evidence="1">Leaf</tissue>
    </source>
</reference>
<protein>
    <submittedName>
        <fullName evidence="1">Uncharacterized protein</fullName>
    </submittedName>
</protein>
<comment type="caution">
    <text evidence="1">The sequence shown here is derived from an EMBL/GenBank/DDBJ whole genome shotgun (WGS) entry which is preliminary data.</text>
</comment>
<dbReference type="AlphaFoldDB" id="A0A314UY44"/>
<name>A0A314UY44_PRUYE</name>